<comment type="caution">
    <text evidence="2">The sequence shown here is derived from an EMBL/GenBank/DDBJ whole genome shotgun (WGS) entry which is preliminary data.</text>
</comment>
<evidence type="ECO:0000256" key="1">
    <source>
        <dbReference type="SAM" id="Coils"/>
    </source>
</evidence>
<dbReference type="AlphaFoldDB" id="A0A2M7AWX1"/>
<gene>
    <name evidence="2" type="ORF">COS76_02460</name>
</gene>
<sequence>MTKRLFTTTTDVSAHNWEVEKKIVVGAVKKHLNRLQTLKMASFEVYLIFSHSFGLDGQEDCHGSQERLCEHLEKGHSLIFTKNHVHDCKHAGICWMTNAKRRRRTNRVARIFGEVVINWESRVGHEPGAGICLWEKHQRFRQILSYAIDRKPDFVDKLEEYEIIYHQKNDQKIFLSKIIPEFTRGKEISQIVFELKNVGVEIIEKDADLFLEVAVIFSGREIQDGDISDHAREIVNVIRDGRKEIMAEEFANASKQQIKITLFGYNIWQGLYDHLSGIAVNTPLTTDKIADFGSNGQIIFKPGRAGYLPIVLEVIKQEYPMATLDMRDKEDKIFLRDTVIGYLAGKGVMRSANQNLKNNKRPSRYIILDPNKFKVIKNPDNTPIKRKLNLHQQGGELMNNNLDFIRGELKKTINEDGVVIFDVLTKKVEIWKEKSGEDLFIIEVVNKFLANQDVSGIEFDLSLPGGSGIERLELALRLLGSDVQLQDQSCEWVNAKFVAIEEAYKAQMEQAKLTFEGALDIVLQKNSAEQSGEKPKINMMIFYCWLWEALYNHAKELPGGEAAQKNGHNVVVWRKPRGAFRDVVKDIIINEYPATLNGLDGQFVSCWSYFVLNYRDLIYSTTPGKRGSQDSYVIVDPKDFNITPLDNVPSLAGWLGENVEPIEDVVEIVKPVGVIKDKVAAKKSVIEAVEGVDPVLALIQVDKQQIVMLEADIAEQDRLANVKKCELSDLQSKVTQIENYLVILSEKKNFLEEALKSRQDELKKFKGEKSEEGSEVDKSVAS</sequence>
<dbReference type="Proteomes" id="UP000228775">
    <property type="component" value="Unassembled WGS sequence"/>
</dbReference>
<evidence type="ECO:0000313" key="2">
    <source>
        <dbReference type="EMBL" id="PIU75131.1"/>
    </source>
</evidence>
<evidence type="ECO:0000313" key="3">
    <source>
        <dbReference type="Proteomes" id="UP000228775"/>
    </source>
</evidence>
<protein>
    <submittedName>
        <fullName evidence="2">Uncharacterized protein</fullName>
    </submittedName>
</protein>
<accession>A0A2M7AWX1</accession>
<feature type="coiled-coil region" evidence="1">
    <location>
        <begin position="741"/>
        <end position="768"/>
    </location>
</feature>
<proteinExistence type="predicted"/>
<dbReference type="EMBL" id="PEVY01000051">
    <property type="protein sequence ID" value="PIU75131.1"/>
    <property type="molecule type" value="Genomic_DNA"/>
</dbReference>
<reference evidence="3" key="1">
    <citation type="submission" date="2017-09" db="EMBL/GenBank/DDBJ databases">
        <title>Depth-based differentiation of microbial function through sediment-hosted aquifers and enrichment of novel symbionts in the deep terrestrial subsurface.</title>
        <authorList>
            <person name="Probst A.J."/>
            <person name="Ladd B."/>
            <person name="Jarett J.K."/>
            <person name="Geller-Mcgrath D.E."/>
            <person name="Sieber C.M.K."/>
            <person name="Emerson J.B."/>
            <person name="Anantharaman K."/>
            <person name="Thomas B.C."/>
            <person name="Malmstrom R."/>
            <person name="Stieglmeier M."/>
            <person name="Klingl A."/>
            <person name="Woyke T."/>
            <person name="Ryan C.M."/>
            <person name="Banfield J.F."/>
        </authorList>
    </citation>
    <scope>NUCLEOTIDE SEQUENCE [LARGE SCALE GENOMIC DNA]</scope>
</reference>
<name>A0A2M7AWX1_9BACT</name>
<keyword evidence="1" id="KW-0175">Coiled coil</keyword>
<organism evidence="2 3">
    <name type="scientific">Candidatus Portnoybacteria bacterium CG06_land_8_20_14_3_00_39_12</name>
    <dbReference type="NCBI Taxonomy" id="1974809"/>
    <lineage>
        <taxon>Bacteria</taxon>
        <taxon>Candidatus Portnoyibacteriota</taxon>
    </lineage>
</organism>